<reference evidence="9" key="1">
    <citation type="journal article" date="2020" name="Stud. Mycol.">
        <title>101 Dothideomycetes genomes: a test case for predicting lifestyles and emergence of pathogens.</title>
        <authorList>
            <person name="Haridas S."/>
            <person name="Albert R."/>
            <person name="Binder M."/>
            <person name="Bloem J."/>
            <person name="Labutti K."/>
            <person name="Salamov A."/>
            <person name="Andreopoulos B."/>
            <person name="Baker S."/>
            <person name="Barry K."/>
            <person name="Bills G."/>
            <person name="Bluhm B."/>
            <person name="Cannon C."/>
            <person name="Castanera R."/>
            <person name="Culley D."/>
            <person name="Daum C."/>
            <person name="Ezra D."/>
            <person name="Gonzalez J."/>
            <person name="Henrissat B."/>
            <person name="Kuo A."/>
            <person name="Liang C."/>
            <person name="Lipzen A."/>
            <person name="Lutzoni F."/>
            <person name="Magnuson J."/>
            <person name="Mondo S."/>
            <person name="Nolan M."/>
            <person name="Ohm R."/>
            <person name="Pangilinan J."/>
            <person name="Park H.-J."/>
            <person name="Ramirez L."/>
            <person name="Alfaro M."/>
            <person name="Sun H."/>
            <person name="Tritt A."/>
            <person name="Yoshinaga Y."/>
            <person name="Zwiers L.-H."/>
            <person name="Turgeon B."/>
            <person name="Goodwin S."/>
            <person name="Spatafora J."/>
            <person name="Crous P."/>
            <person name="Grigoriev I."/>
        </authorList>
    </citation>
    <scope>NUCLEOTIDE SEQUENCE</scope>
    <source>
        <strain evidence="9">CBS 121739</strain>
    </source>
</reference>
<accession>A0A6A6VU46</accession>
<evidence type="ECO:0000256" key="2">
    <source>
        <dbReference type="ARBA" id="ARBA00022692"/>
    </source>
</evidence>
<evidence type="ECO:0000256" key="3">
    <source>
        <dbReference type="ARBA" id="ARBA00022729"/>
    </source>
</evidence>
<evidence type="ECO:0000256" key="4">
    <source>
        <dbReference type="ARBA" id="ARBA00022989"/>
    </source>
</evidence>
<evidence type="ECO:0000259" key="8">
    <source>
        <dbReference type="PROSITE" id="PS51328"/>
    </source>
</evidence>
<dbReference type="Pfam" id="PF03388">
    <property type="entry name" value="Lectin_leg-like"/>
    <property type="match status" value="1"/>
</dbReference>
<dbReference type="Gene3D" id="2.60.120.200">
    <property type="match status" value="1"/>
</dbReference>
<organism evidence="9 10">
    <name type="scientific">Pseudovirgaria hyperparasitica</name>
    <dbReference type="NCBI Taxonomy" id="470096"/>
    <lineage>
        <taxon>Eukaryota</taxon>
        <taxon>Fungi</taxon>
        <taxon>Dikarya</taxon>
        <taxon>Ascomycota</taxon>
        <taxon>Pezizomycotina</taxon>
        <taxon>Dothideomycetes</taxon>
        <taxon>Dothideomycetes incertae sedis</taxon>
        <taxon>Acrospermales</taxon>
        <taxon>Acrospermaceae</taxon>
        <taxon>Pseudovirgaria</taxon>
    </lineage>
</organism>
<proteinExistence type="predicted"/>
<evidence type="ECO:0000313" key="10">
    <source>
        <dbReference type="Proteomes" id="UP000799437"/>
    </source>
</evidence>
<dbReference type="OrthoDB" id="10265193at2759"/>
<evidence type="ECO:0000256" key="7">
    <source>
        <dbReference type="SAM" id="Phobius"/>
    </source>
</evidence>
<dbReference type="PROSITE" id="PS51328">
    <property type="entry name" value="L_LECTIN_LIKE"/>
    <property type="match status" value="1"/>
</dbReference>
<dbReference type="PANTHER" id="PTHR12223">
    <property type="entry name" value="VESICULAR MANNOSE-BINDING LECTIN"/>
    <property type="match status" value="1"/>
</dbReference>
<dbReference type="InterPro" id="IPR051136">
    <property type="entry name" value="Intracellular_Lectin-GPT"/>
</dbReference>
<feature type="domain" description="L-type lectin-like" evidence="8">
    <location>
        <begin position="21"/>
        <end position="233"/>
    </location>
</feature>
<dbReference type="SUPFAM" id="SSF49899">
    <property type="entry name" value="Concanavalin A-like lectins/glucanases"/>
    <property type="match status" value="1"/>
</dbReference>
<dbReference type="GO" id="GO:0030134">
    <property type="term" value="C:COPII-coated ER to Golgi transport vesicle"/>
    <property type="evidence" value="ECO:0007669"/>
    <property type="project" value="TreeGrafter"/>
</dbReference>
<gene>
    <name evidence="9" type="ORF">EJ05DRAFT_504771</name>
</gene>
<dbReference type="AlphaFoldDB" id="A0A6A6VU46"/>
<dbReference type="RefSeq" id="XP_033596126.1">
    <property type="nucleotide sequence ID" value="XM_033747621.1"/>
</dbReference>
<dbReference type="GO" id="GO:0005789">
    <property type="term" value="C:endoplasmic reticulum membrane"/>
    <property type="evidence" value="ECO:0007669"/>
    <property type="project" value="TreeGrafter"/>
</dbReference>
<dbReference type="GeneID" id="54488675"/>
<dbReference type="Proteomes" id="UP000799437">
    <property type="component" value="Unassembled WGS sequence"/>
</dbReference>
<keyword evidence="4 7" id="KW-1133">Transmembrane helix</keyword>
<dbReference type="InterPro" id="IPR005052">
    <property type="entry name" value="Lectin_leg"/>
</dbReference>
<name>A0A6A6VU46_9PEZI</name>
<dbReference type="PANTHER" id="PTHR12223:SF28">
    <property type="entry name" value="LECTIN, MANNOSE BINDING 1 LIKE"/>
    <property type="match status" value="1"/>
</dbReference>
<keyword evidence="5 7" id="KW-0472">Membrane</keyword>
<keyword evidence="2 7" id="KW-0812">Transmembrane</keyword>
<protein>
    <submittedName>
        <fullName evidence="9">Lectin family integral membrane protein</fullName>
    </submittedName>
</protein>
<feature type="region of interest" description="Disordered" evidence="6">
    <location>
        <begin position="231"/>
        <end position="264"/>
    </location>
</feature>
<dbReference type="InterPro" id="IPR013320">
    <property type="entry name" value="ConA-like_dom_sf"/>
</dbReference>
<dbReference type="GO" id="GO:0005537">
    <property type="term" value="F:D-mannose binding"/>
    <property type="evidence" value="ECO:0007669"/>
    <property type="project" value="TreeGrafter"/>
</dbReference>
<dbReference type="GO" id="GO:0006888">
    <property type="term" value="P:endoplasmic reticulum to Golgi vesicle-mediated transport"/>
    <property type="evidence" value="ECO:0007669"/>
    <property type="project" value="TreeGrafter"/>
</dbReference>
<feature type="compositionally biased region" description="Polar residues" evidence="6">
    <location>
        <begin position="251"/>
        <end position="261"/>
    </location>
</feature>
<evidence type="ECO:0000256" key="1">
    <source>
        <dbReference type="ARBA" id="ARBA00004479"/>
    </source>
</evidence>
<evidence type="ECO:0000313" key="9">
    <source>
        <dbReference type="EMBL" id="KAF2753675.1"/>
    </source>
</evidence>
<dbReference type="EMBL" id="ML996583">
    <property type="protein sequence ID" value="KAF2753675.1"/>
    <property type="molecule type" value="Genomic_DNA"/>
</dbReference>
<keyword evidence="3" id="KW-0732">Signal</keyword>
<feature type="transmembrane region" description="Helical" evidence="7">
    <location>
        <begin position="388"/>
        <end position="409"/>
    </location>
</feature>
<dbReference type="GO" id="GO:0000139">
    <property type="term" value="C:Golgi membrane"/>
    <property type="evidence" value="ECO:0007669"/>
    <property type="project" value="TreeGrafter"/>
</dbReference>
<sequence length="421" mass="47168">MRVAGLSAFVSAVQAQYTLDNLSFGHKDGRISTNDESVDGWQLLGEQYTPYLLSDRVILTPPYPGNKRGAIWSINTMPNTEWVGELNFRASGDDRAGGNMQLWYVKDGKSSVGTNSLYTVDKFDGLMLEIDTYGGRGGVIRGFLNDGTKSFRGHHSVDALSFGQCDYPYRNTGKFLPLTVKQTANGLEVMVDGIPCFRSEQVILPTGYQFGVTAASAENPDSFEVASFRVSTTGSTTREEPRRDQQQNQQAFKQPPSSRGNNIIPDSLAEDIKTQEAQFKDLHDRLQAMTYQIGILHDQITKLHEQQAAIQVETNNQLRPINERVNEAKQVQSRIEDRVNEIKKDIESKDYKDMINALQQAVTAGHSNMMQNLPLQMDQLMSKNGPKLSTFVLIIIAVQIILIGGYILYKRRLKSMPKKYL</sequence>
<evidence type="ECO:0000256" key="6">
    <source>
        <dbReference type="SAM" id="MobiDB-lite"/>
    </source>
</evidence>
<comment type="subcellular location">
    <subcellularLocation>
        <location evidence="1">Membrane</location>
        <topology evidence="1">Single-pass type I membrane protein</topology>
    </subcellularLocation>
</comment>
<keyword evidence="10" id="KW-1185">Reference proteome</keyword>
<dbReference type="GO" id="GO:0005793">
    <property type="term" value="C:endoplasmic reticulum-Golgi intermediate compartment"/>
    <property type="evidence" value="ECO:0007669"/>
    <property type="project" value="TreeGrafter"/>
</dbReference>
<evidence type="ECO:0000256" key="5">
    <source>
        <dbReference type="ARBA" id="ARBA00023136"/>
    </source>
</evidence>